<feature type="signal peptide" evidence="1">
    <location>
        <begin position="1"/>
        <end position="18"/>
    </location>
</feature>
<feature type="chain" id="PRO_5045665356" evidence="1">
    <location>
        <begin position="19"/>
        <end position="408"/>
    </location>
</feature>
<keyword evidence="3" id="KW-1185">Reference proteome</keyword>
<proteinExistence type="predicted"/>
<dbReference type="Proteomes" id="UP001652700">
    <property type="component" value="Unplaced"/>
</dbReference>
<organism evidence="2 3">
    <name type="scientific">Diabrotica virgifera virgifera</name>
    <name type="common">western corn rootworm</name>
    <dbReference type="NCBI Taxonomy" id="50390"/>
    <lineage>
        <taxon>Eukaryota</taxon>
        <taxon>Metazoa</taxon>
        <taxon>Ecdysozoa</taxon>
        <taxon>Arthropoda</taxon>
        <taxon>Hexapoda</taxon>
        <taxon>Insecta</taxon>
        <taxon>Pterygota</taxon>
        <taxon>Neoptera</taxon>
        <taxon>Endopterygota</taxon>
        <taxon>Coleoptera</taxon>
        <taxon>Polyphaga</taxon>
        <taxon>Cucujiformia</taxon>
        <taxon>Chrysomeloidea</taxon>
        <taxon>Chrysomelidae</taxon>
        <taxon>Galerucinae</taxon>
        <taxon>Diabroticina</taxon>
        <taxon>Diabroticites</taxon>
        <taxon>Diabrotica</taxon>
    </lineage>
</organism>
<keyword evidence="1" id="KW-0732">Signal</keyword>
<accession>A0ABM5JJI0</accession>
<name>A0ABM5JJI0_DIAVI</name>
<evidence type="ECO:0000313" key="3">
    <source>
        <dbReference type="Proteomes" id="UP001652700"/>
    </source>
</evidence>
<protein>
    <submittedName>
        <fullName evidence="2">Uncharacterized protein</fullName>
    </submittedName>
</protein>
<evidence type="ECO:0000313" key="2">
    <source>
        <dbReference type="EnsemblMetazoa" id="XP_050498093.1"/>
    </source>
</evidence>
<dbReference type="GeneID" id="126879142"/>
<sequence length="408" mass="45553">MWLLLCTLFLSWLSLVKLQNSDNKNVTANITVANITVLPKNLSGGPFKPIQVIERRNLLLNTTEHLLNETNIKKIDDFKPSPQIGGFDNSFFLNQQSKSFESYPAPNWAANVWSDNSVRHEESSIESPWKNTPVKFPAPTEARPYPFGSGYETPTTVSNPIELVYKQPLQPPVRHQVPPPPQIYPQRQPEGGMWQKFLSFAGLDKKFPVSSPKSFYSDHGSYPGNQLDHSGFPGEYLDPHSFNEGNKFDHSYHGYSYGPKEPHHSIEPHHGDGGISPFKKILKVLAAIIPIGLFLSALTPTIITVSSANDTTGRFNRNDDTSENLLTKVANSLNSLNKLQQDGCQQKVFCELMVNAMFSTNAEEHIKNLLDNFVDKSGTNEDTFTTVLEAVKNQDCSTLSCKDMADPT</sequence>
<dbReference type="EnsemblMetazoa" id="XM_050642136.1">
    <property type="protein sequence ID" value="XP_050498093.1"/>
    <property type="gene ID" value="LOC126879142"/>
</dbReference>
<dbReference type="RefSeq" id="XP_050498093.1">
    <property type="nucleotide sequence ID" value="XM_050642136.1"/>
</dbReference>
<evidence type="ECO:0000256" key="1">
    <source>
        <dbReference type="SAM" id="SignalP"/>
    </source>
</evidence>
<reference evidence="2" key="1">
    <citation type="submission" date="2025-05" db="UniProtKB">
        <authorList>
            <consortium name="EnsemblMetazoa"/>
        </authorList>
    </citation>
    <scope>IDENTIFICATION</scope>
</reference>